<feature type="region of interest" description="Disordered" evidence="1">
    <location>
        <begin position="23"/>
        <end position="42"/>
    </location>
</feature>
<keyword evidence="3" id="KW-1185">Reference proteome</keyword>
<gene>
    <name evidence="2" type="ORF">SP90_14220</name>
</gene>
<comment type="caution">
    <text evidence="2">The sequence shown here is derived from an EMBL/GenBank/DDBJ whole genome shotgun (WGS) entry which is preliminary data.</text>
</comment>
<evidence type="ECO:0000256" key="1">
    <source>
        <dbReference type="SAM" id="MobiDB-lite"/>
    </source>
</evidence>
<dbReference type="PATRIC" id="fig|1560234.3.peg.2125"/>
<dbReference type="STRING" id="1560234.SP90_14220"/>
<dbReference type="Proteomes" id="UP000091979">
    <property type="component" value="Unassembled WGS sequence"/>
</dbReference>
<sequence>MTHEELQQEIQYLRTQLAISEAKNASAAKAAGTPHEHGKEHSVHEYKEFLKNHMHPHMPDTEVIKKHLCDIAHGVREGVKKNQTATIAGSFIIGVVVGRLLSK</sequence>
<dbReference type="EMBL" id="JXMS01000031">
    <property type="protein sequence ID" value="OBQ46052.1"/>
    <property type="molecule type" value="Genomic_DNA"/>
</dbReference>
<accession>A0A1B7X9P8</accession>
<name>A0A1B7X9P8_9BACT</name>
<protein>
    <recommendedName>
        <fullName evidence="4">DUF883 domain-containing protein</fullName>
    </recommendedName>
</protein>
<reference evidence="2 3" key="1">
    <citation type="submission" date="2015-01" db="EMBL/GenBank/DDBJ databases">
        <title>Desulfovibrio sp. JC271 draft genome sequence.</title>
        <authorList>
            <person name="Shivani Y."/>
            <person name="Subhash Y."/>
            <person name="Sasikala C."/>
            <person name="Ramana C.V."/>
        </authorList>
    </citation>
    <scope>NUCLEOTIDE SEQUENCE [LARGE SCALE GENOMIC DNA]</scope>
    <source>
        <strain evidence="2 3">JC271</strain>
    </source>
</reference>
<evidence type="ECO:0008006" key="4">
    <source>
        <dbReference type="Google" id="ProtNLM"/>
    </source>
</evidence>
<organism evidence="2 3">
    <name type="scientific">Halodesulfovibrio spirochaetisodalis</name>
    <dbReference type="NCBI Taxonomy" id="1560234"/>
    <lineage>
        <taxon>Bacteria</taxon>
        <taxon>Pseudomonadati</taxon>
        <taxon>Thermodesulfobacteriota</taxon>
        <taxon>Desulfovibrionia</taxon>
        <taxon>Desulfovibrionales</taxon>
        <taxon>Desulfovibrionaceae</taxon>
        <taxon>Halodesulfovibrio</taxon>
    </lineage>
</organism>
<dbReference type="RefSeq" id="WP_066857688.1">
    <property type="nucleotide sequence ID" value="NZ_JXMS01000031.1"/>
</dbReference>
<evidence type="ECO:0000313" key="3">
    <source>
        <dbReference type="Proteomes" id="UP000091979"/>
    </source>
</evidence>
<dbReference type="AlphaFoldDB" id="A0A1B7X9P8"/>
<evidence type="ECO:0000313" key="2">
    <source>
        <dbReference type="EMBL" id="OBQ46052.1"/>
    </source>
</evidence>
<proteinExistence type="predicted"/>